<evidence type="ECO:0000313" key="3">
    <source>
        <dbReference type="EMBL" id="KAG9990213.1"/>
    </source>
</evidence>
<feature type="coiled-coil region" evidence="1">
    <location>
        <begin position="433"/>
        <end position="464"/>
    </location>
</feature>
<feature type="compositionally biased region" description="Polar residues" evidence="2">
    <location>
        <begin position="161"/>
        <end position="176"/>
    </location>
</feature>
<feature type="non-terminal residue" evidence="3">
    <location>
        <position position="550"/>
    </location>
</feature>
<reference evidence="3" key="1">
    <citation type="journal article" date="2021" name="J Fungi (Basel)">
        <title>Virulence traits and population genomics of the black yeast Aureobasidium melanogenum.</title>
        <authorList>
            <person name="Cernosa A."/>
            <person name="Sun X."/>
            <person name="Gostincar C."/>
            <person name="Fang C."/>
            <person name="Gunde-Cimerman N."/>
            <person name="Song Z."/>
        </authorList>
    </citation>
    <scope>NUCLEOTIDE SEQUENCE</scope>
    <source>
        <strain evidence="3">EXF-9298</strain>
    </source>
</reference>
<feature type="region of interest" description="Disordered" evidence="2">
    <location>
        <begin position="161"/>
        <end position="186"/>
    </location>
</feature>
<feature type="compositionally biased region" description="Polar residues" evidence="2">
    <location>
        <begin position="226"/>
        <end position="247"/>
    </location>
</feature>
<sequence>MFLDPRELHVEKDPITADSSILDELCKVQPNRLQHGWLSGRVPIGQLQTPGRVLMKRQLPTDKAWSGTPLHLLMEIESLSKASEFQLYVSNQKHVRKVMSRLEHELPKILPAVHIDLKEIYEGRGGAWDAWNTYSDELVSSHRADQPAATELPPPYNQALAQTTATSRRPSTPNSTKRLHEDDLSTNKRTRGLEWEWYETNYPLGSPTEENTPTSTRRRLSSQSTADNQSTQDGQSTRGIGTPQSVHSPLFDESSRDQSTQSYPSPGRQLTPIRPSAINCNNSDDTRDIGAQPYAVSEASTASLDQLNIKPTIFTTRPQAPPPPTITLTLTDLERLIAKTIQAQIPAIAAQVQTRNLATELTAWAQPSIADYIDTHMPEIMEEAVSAHVSDVNDELESAAASLHEIKDEAITEIRSAEESGMQEVHRGSQIAIDDLQEQSQRLSEALEDKCTELEDRLDAKMGSSATPVYTRHPPISGNSAKEAVKVFERFHKARLTSEEQVKVLLNIAKFNNAEVFTAADLESRRMLVAHWSGRKDYSLLPPPSAGAAE</sequence>
<dbReference type="Proteomes" id="UP000729357">
    <property type="component" value="Unassembled WGS sequence"/>
</dbReference>
<protein>
    <submittedName>
        <fullName evidence="3">Uncharacterized protein</fullName>
    </submittedName>
</protein>
<keyword evidence="1" id="KW-0175">Coiled coil</keyword>
<gene>
    <name evidence="3" type="ORF">KCU98_g1315</name>
</gene>
<organism evidence="3 4">
    <name type="scientific">Aureobasidium melanogenum</name>
    <name type="common">Aureobasidium pullulans var. melanogenum</name>
    <dbReference type="NCBI Taxonomy" id="46634"/>
    <lineage>
        <taxon>Eukaryota</taxon>
        <taxon>Fungi</taxon>
        <taxon>Dikarya</taxon>
        <taxon>Ascomycota</taxon>
        <taxon>Pezizomycotina</taxon>
        <taxon>Dothideomycetes</taxon>
        <taxon>Dothideomycetidae</taxon>
        <taxon>Dothideales</taxon>
        <taxon>Saccotheciaceae</taxon>
        <taxon>Aureobasidium</taxon>
    </lineage>
</organism>
<name>A0A9P8G4F0_AURME</name>
<evidence type="ECO:0000313" key="4">
    <source>
        <dbReference type="Proteomes" id="UP000729357"/>
    </source>
</evidence>
<accession>A0A9P8G4F0</accession>
<feature type="region of interest" description="Disordered" evidence="2">
    <location>
        <begin position="201"/>
        <end position="278"/>
    </location>
</feature>
<evidence type="ECO:0000256" key="2">
    <source>
        <dbReference type="SAM" id="MobiDB-lite"/>
    </source>
</evidence>
<reference evidence="3" key="2">
    <citation type="submission" date="2021-08" db="EMBL/GenBank/DDBJ databases">
        <authorList>
            <person name="Gostincar C."/>
            <person name="Sun X."/>
            <person name="Song Z."/>
            <person name="Gunde-Cimerman N."/>
        </authorList>
    </citation>
    <scope>NUCLEOTIDE SEQUENCE</scope>
    <source>
        <strain evidence="3">EXF-9298</strain>
    </source>
</reference>
<proteinExistence type="predicted"/>
<keyword evidence="4" id="KW-1185">Reference proteome</keyword>
<dbReference type="EMBL" id="JAHFXS010000042">
    <property type="protein sequence ID" value="KAG9990213.1"/>
    <property type="molecule type" value="Genomic_DNA"/>
</dbReference>
<comment type="caution">
    <text evidence="3">The sequence shown here is derived from an EMBL/GenBank/DDBJ whole genome shotgun (WGS) entry which is preliminary data.</text>
</comment>
<dbReference type="AlphaFoldDB" id="A0A9P8G4F0"/>
<evidence type="ECO:0000256" key="1">
    <source>
        <dbReference type="SAM" id="Coils"/>
    </source>
</evidence>